<dbReference type="Pfam" id="PF25053">
    <property type="entry name" value="DUF7791"/>
    <property type="match status" value="1"/>
</dbReference>
<name>A0A8H5XWU2_9HYPO</name>
<dbReference type="Proteomes" id="UP000532311">
    <property type="component" value="Unassembled WGS sequence"/>
</dbReference>
<dbReference type="InterPro" id="IPR056884">
    <property type="entry name" value="NPHP3-like_N"/>
</dbReference>
<accession>A0A8H5XWU2</accession>
<feature type="region of interest" description="Disordered" evidence="2">
    <location>
        <begin position="644"/>
        <end position="698"/>
    </location>
</feature>
<keyword evidence="1" id="KW-0677">Repeat</keyword>
<proteinExistence type="predicted"/>
<dbReference type="EMBL" id="JAAQPF010000513">
    <property type="protein sequence ID" value="KAF5700735.1"/>
    <property type="molecule type" value="Genomic_DNA"/>
</dbReference>
<organism evidence="5 6">
    <name type="scientific">Fusarium globosum</name>
    <dbReference type="NCBI Taxonomy" id="78864"/>
    <lineage>
        <taxon>Eukaryota</taxon>
        <taxon>Fungi</taxon>
        <taxon>Dikarya</taxon>
        <taxon>Ascomycota</taxon>
        <taxon>Pezizomycotina</taxon>
        <taxon>Sordariomycetes</taxon>
        <taxon>Hypocreomycetidae</taxon>
        <taxon>Hypocreales</taxon>
        <taxon>Nectriaceae</taxon>
        <taxon>Fusarium</taxon>
        <taxon>Fusarium fujikuroi species complex</taxon>
    </lineage>
</organism>
<evidence type="ECO:0000259" key="3">
    <source>
        <dbReference type="Pfam" id="PF24883"/>
    </source>
</evidence>
<evidence type="ECO:0000259" key="4">
    <source>
        <dbReference type="Pfam" id="PF25053"/>
    </source>
</evidence>
<keyword evidence="6" id="KW-1185">Reference proteome</keyword>
<dbReference type="InterPro" id="IPR056693">
    <property type="entry name" value="DUF7791"/>
</dbReference>
<feature type="compositionally biased region" description="Acidic residues" evidence="2">
    <location>
        <begin position="680"/>
        <end position="694"/>
    </location>
</feature>
<gene>
    <name evidence="5" type="ORF">FGLOB1_10615</name>
</gene>
<evidence type="ECO:0008006" key="7">
    <source>
        <dbReference type="Google" id="ProtNLM"/>
    </source>
</evidence>
<dbReference type="Pfam" id="PF24883">
    <property type="entry name" value="NPHP3_N"/>
    <property type="match status" value="1"/>
</dbReference>
<evidence type="ECO:0000313" key="6">
    <source>
        <dbReference type="Proteomes" id="UP000532311"/>
    </source>
</evidence>
<sequence length="1572" mass="179009">MTLASSNPRTHISYKWSSLPLELRLQIFEYVAGQQDHRAMGFSHYTYVSSEWQDYFEKFTFRRLLIDNSQLARLFKMTMGEKAVRLSYIRYLCLRIKLQDYDDTECDKPESHATINWNNQRFTHSLKVLFDVLRRWKSSSDRDTGLILEITAYSPGDNRQFSEASMDYAVHENFQLKEDLANSPSVTGFIHAKDARDQRAPGKDWLMQMNLGSSKRLHGTPLELTTGKNLKEVPIVHTLWIRHQFKRGIKSSSLARIVRMALTNVTSFRLETAQDPDFSDLNNLIPQLSHNISHLSFDIFPRTICHILSINTMSELETYLAEEALAEKARHLVSLCPPPDVRTQARVPDQAAYFSSSLPLTSERQIITLERNIMLTGFEALGAASAVLQVISFATDVVVACKNAYDGATTSQDDLQRYAGQMSEAVGRVHTRCEQMNNANSKFASPKLQNIAKECKDAADKLEAEVQYLTSMPAQGDISKLIHKSFRAWKHRKKLQALEESLSRYEKVIEIELMSHLCSQGDAIYFQQDASFGSLDTDIQVLVNQIAQGITDVEDLMKREHAATRSAITREGARVKAPFNSRTDIQILELRTAAETKRKCENFLQSLKTPQMYQRYNNVMDSRDASFHQVFATYKDMIELYNRDSEKSGDSTDNYDPKDNDNSEDEINAGDKDDPQNGDGLEDNGDTEEGDMGDDTEKIDPEIYESSKAGHGLGYKSYMGDMDKTHNSWFSLNSWLKSDDKLFYIQGKPGSGKSTLMKFILNQDQTRHLIQQWSPDAILISYFFWKIGSEDQNSIKGLWCSLLYQRLQNQQHLILSTLQRFHHLFLHSEYLDWSVKNLQDVWNYVAELDPRHICLFFDGVDEIRDKDGFPQLAQVIQFILGIPNTKLCVSTRPEEHIMRWLKKAEADRIMLEELTRFDMHAFLQERFDPLLLRSTFSPKAFNYLRQELVNKAEGVFLWLHLATRSIIEGIENGDSEDFLFARLHALPWDLDNLYVDMWERRNLRNSVYQETAARYFRYALRSSDLAYGTSQQWVTVHLPTTFQIACADSEHIIKALLSGSRILGVEEIRQISDETEVSIRTRCAGLLEIRPQGDNQSISYLLGNNQNTIDEALGKVVFMHRSAHDFLADTEEGQQILGRAPLSDFALHTRLLKGLISMVVASHTSWKLVVHARIIHVITCFAEDWGSEGLQVAMEMLDIVRPVYEKAYMRNFLYPWMPHVPFFSNILGHPAFERYVISRLRNESSRSEATSVLREGWDPDLHRYQLSKGLIDVLLSKDADAHEYGETSRTEDMIPFVREGTAFTNLLTSHVNATQRSLYKHDGQCYVQNGATGISFQMSETAIRMAMTCQDLNATVLLLRSFTDYGAMVTMALTELAGNLAESQFGGSHFVIFEVNVQFLILYLTSRLSGDVAHALLGGLGAHSLISKLDCPSVKARYFLTAESTDDWMGIDKAYRLACQRIPSDSAVLPGWAIVRLFGVMLKGCSTNPSTPSEGQTDLEIISQLVDDSNTDEVEFEAAITSLAKERLGFCTYQDAGKTPTVDYLRSRECQEKRHLFPLTMGKLEMSASGHI</sequence>
<dbReference type="InterPro" id="IPR027417">
    <property type="entry name" value="P-loop_NTPase"/>
</dbReference>
<comment type="caution">
    <text evidence="5">The sequence shown here is derived from an EMBL/GenBank/DDBJ whole genome shotgun (WGS) entry which is preliminary data.</text>
</comment>
<dbReference type="PANTHER" id="PTHR10039">
    <property type="entry name" value="AMELOGENIN"/>
    <property type="match status" value="1"/>
</dbReference>
<dbReference type="PANTHER" id="PTHR10039:SF5">
    <property type="entry name" value="NACHT DOMAIN-CONTAINING PROTEIN"/>
    <property type="match status" value="1"/>
</dbReference>
<feature type="compositionally biased region" description="Basic and acidic residues" evidence="2">
    <location>
        <begin position="644"/>
        <end position="661"/>
    </location>
</feature>
<evidence type="ECO:0000256" key="1">
    <source>
        <dbReference type="ARBA" id="ARBA00022737"/>
    </source>
</evidence>
<evidence type="ECO:0000256" key="2">
    <source>
        <dbReference type="SAM" id="MobiDB-lite"/>
    </source>
</evidence>
<feature type="domain" description="Nephrocystin 3-like N-terminal" evidence="3">
    <location>
        <begin position="732"/>
        <end position="892"/>
    </location>
</feature>
<dbReference type="Gene3D" id="3.40.50.300">
    <property type="entry name" value="P-loop containing nucleotide triphosphate hydrolases"/>
    <property type="match status" value="1"/>
</dbReference>
<protein>
    <recommendedName>
        <fullName evidence="7">NACHT domain-containing protein</fullName>
    </recommendedName>
</protein>
<reference evidence="5 6" key="1">
    <citation type="submission" date="2020-05" db="EMBL/GenBank/DDBJ databases">
        <title>Identification and distribution of gene clusters putatively required for synthesis of sphingolipid metabolism inhibitors in phylogenetically diverse species of the filamentous fungus Fusarium.</title>
        <authorList>
            <person name="Kim H.-S."/>
            <person name="Busman M."/>
            <person name="Brown D.W."/>
            <person name="Divon H."/>
            <person name="Uhlig S."/>
            <person name="Proctor R.H."/>
        </authorList>
    </citation>
    <scope>NUCLEOTIDE SEQUENCE [LARGE SCALE GENOMIC DNA]</scope>
    <source>
        <strain evidence="5 6">NRRL 26131</strain>
    </source>
</reference>
<feature type="domain" description="DUF7791" evidence="4">
    <location>
        <begin position="1007"/>
        <end position="1164"/>
    </location>
</feature>
<dbReference type="SUPFAM" id="SSF52540">
    <property type="entry name" value="P-loop containing nucleoside triphosphate hydrolases"/>
    <property type="match status" value="1"/>
</dbReference>
<evidence type="ECO:0000313" key="5">
    <source>
        <dbReference type="EMBL" id="KAF5700735.1"/>
    </source>
</evidence>